<dbReference type="UniPathway" id="UPA00359">
    <property type="reaction ID" value="UER00477"/>
</dbReference>
<dbReference type="Pfam" id="PF13720">
    <property type="entry name" value="Acetyltransf_11"/>
    <property type="match status" value="1"/>
</dbReference>
<dbReference type="SUPFAM" id="SSF51161">
    <property type="entry name" value="Trimeric LpxA-like enzymes"/>
    <property type="match status" value="1"/>
</dbReference>
<evidence type="ECO:0000256" key="5">
    <source>
        <dbReference type="ARBA" id="ARBA00022737"/>
    </source>
</evidence>
<proteinExistence type="inferred from homology"/>
<dbReference type="InterPro" id="IPR029098">
    <property type="entry name" value="Acetyltransf_C"/>
</dbReference>
<comment type="pathway">
    <text evidence="8">Glycolipid biosynthesis; lipid IV(A) biosynthesis; lipid IV(A) from (3R)-3-hydroxytetradecanoyl-[acyl-carrier-protein] and UDP-N-acetyl-alpha-D-glucosamine: step 1/6.</text>
</comment>
<evidence type="ECO:0000256" key="1">
    <source>
        <dbReference type="ARBA" id="ARBA00022490"/>
    </source>
</evidence>
<dbReference type="Gene3D" id="1.20.1180.10">
    <property type="entry name" value="Udp N-acetylglucosamine O-acyltransferase, C-terminal domain"/>
    <property type="match status" value="1"/>
</dbReference>
<dbReference type="InterPro" id="IPR018357">
    <property type="entry name" value="Hexapep_transf_CS"/>
</dbReference>
<gene>
    <name evidence="8 10" type="primary">lpxA</name>
    <name evidence="10" type="ORF">KL86APRO_10655</name>
</gene>
<dbReference type="PROSITE" id="PS00101">
    <property type="entry name" value="HEXAPEP_TRANSFERASES"/>
    <property type="match status" value="1"/>
</dbReference>
<keyword evidence="1 8" id="KW-0963">Cytoplasm</keyword>
<dbReference type="PANTHER" id="PTHR43480">
    <property type="entry name" value="ACYL-[ACYL-CARRIER-PROTEIN]--UDP-N-ACETYLGLUCOSAMINE O-ACYLTRANSFERASE"/>
    <property type="match status" value="1"/>
</dbReference>
<keyword evidence="5 8" id="KW-0677">Repeat</keyword>
<comment type="subcellular location">
    <subcellularLocation>
        <location evidence="8">Cytoplasm</location>
    </subcellularLocation>
</comment>
<dbReference type="InterPro" id="IPR011004">
    <property type="entry name" value="Trimer_LpxA-like_sf"/>
</dbReference>
<comment type="subunit">
    <text evidence="8">Homotrimer.</text>
</comment>
<feature type="domain" description="UDP N-acetylglucosamine O-acyltransferase C-terminal" evidence="9">
    <location>
        <begin position="176"/>
        <end position="258"/>
    </location>
</feature>
<protein>
    <recommendedName>
        <fullName evidence="8">Acyl-[acyl-carrier-protein]--UDP-N-acetylglucosamine O-acyltransferase</fullName>
        <shortName evidence="8">UDP-N-acetylglucosamine acyltransferase</shortName>
        <ecNumber evidence="8">2.3.1.129</ecNumber>
    </recommendedName>
</protein>
<accession>A0A212J819</accession>
<dbReference type="EMBL" id="FLUO01000001">
    <property type="protein sequence ID" value="SBV95604.1"/>
    <property type="molecule type" value="Genomic_DNA"/>
</dbReference>
<evidence type="ECO:0000256" key="4">
    <source>
        <dbReference type="ARBA" id="ARBA00022679"/>
    </source>
</evidence>
<evidence type="ECO:0000256" key="2">
    <source>
        <dbReference type="ARBA" id="ARBA00022516"/>
    </source>
</evidence>
<dbReference type="Pfam" id="PF00132">
    <property type="entry name" value="Hexapep"/>
    <property type="match status" value="1"/>
</dbReference>
<keyword evidence="4 8" id="KW-0808">Transferase</keyword>
<comment type="function">
    <text evidence="8">Involved in the biosynthesis of lipid A, a phosphorylated glycolipid that anchors the lipopolysaccharide to the outer membrane of the cell.</text>
</comment>
<dbReference type="NCBIfam" id="TIGR01852">
    <property type="entry name" value="lipid_A_lpxA"/>
    <property type="match status" value="1"/>
</dbReference>
<evidence type="ECO:0000256" key="3">
    <source>
        <dbReference type="ARBA" id="ARBA00022556"/>
    </source>
</evidence>
<dbReference type="InterPro" id="IPR010137">
    <property type="entry name" value="Lipid_A_LpxA"/>
</dbReference>
<dbReference type="InterPro" id="IPR037157">
    <property type="entry name" value="Acetyltransf_C_sf"/>
</dbReference>
<dbReference type="PIRSF" id="PIRSF000456">
    <property type="entry name" value="UDP-GlcNAc_acltr"/>
    <property type="match status" value="1"/>
</dbReference>
<dbReference type="GO" id="GO:0005737">
    <property type="term" value="C:cytoplasm"/>
    <property type="evidence" value="ECO:0007669"/>
    <property type="project" value="UniProtKB-SubCell"/>
</dbReference>
<dbReference type="GO" id="GO:0016020">
    <property type="term" value="C:membrane"/>
    <property type="evidence" value="ECO:0007669"/>
    <property type="project" value="GOC"/>
</dbReference>
<dbReference type="InterPro" id="IPR001451">
    <property type="entry name" value="Hexapep"/>
</dbReference>
<evidence type="ECO:0000256" key="7">
    <source>
        <dbReference type="ARBA" id="ARBA00023315"/>
    </source>
</evidence>
<dbReference type="PANTHER" id="PTHR43480:SF1">
    <property type="entry name" value="ACYL-[ACYL-CARRIER-PROTEIN]--UDP-N-ACETYLGLUCOSAMINE O-ACYLTRANSFERASE, MITOCHONDRIAL-RELATED"/>
    <property type="match status" value="1"/>
</dbReference>
<sequence>MANIHPSAQVDARATIAETVEIGPFCVVGPDVTLAAGVRLISHVVVEGRTEVGEETVIYPFASIGHRPQDLKYHGELSRLVIGKRNQIREGVTMNPGTEGGGMITRVGDGSLFMVGAHVAHDCIVGDNCIFANNATLGGHVTVGDFAIIGGLSAVHQFVRIGHQAMVGGASGVEFDVIPYGSVLGNRAHLQGLNIVGLKRRNFGRETIHTLRRAYRMLFAPEGTMTERVEDVASLFAECEPVMEIVAFMRQDSSRGICQPLSVDTEI</sequence>
<keyword evidence="6 8" id="KW-0443">Lipid metabolism</keyword>
<dbReference type="GO" id="GO:0009245">
    <property type="term" value="P:lipid A biosynthetic process"/>
    <property type="evidence" value="ECO:0007669"/>
    <property type="project" value="UniProtKB-UniRule"/>
</dbReference>
<dbReference type="EC" id="2.3.1.129" evidence="8"/>
<organism evidence="10">
    <name type="scientific">uncultured Alphaproteobacteria bacterium</name>
    <dbReference type="NCBI Taxonomy" id="91750"/>
    <lineage>
        <taxon>Bacteria</taxon>
        <taxon>Pseudomonadati</taxon>
        <taxon>Pseudomonadota</taxon>
        <taxon>Alphaproteobacteria</taxon>
        <taxon>environmental samples</taxon>
    </lineage>
</organism>
<dbReference type="NCBIfam" id="NF003657">
    <property type="entry name" value="PRK05289.1"/>
    <property type="match status" value="1"/>
</dbReference>
<comment type="similarity">
    <text evidence="8">Belongs to the transferase hexapeptide repeat family. LpxA subfamily.</text>
</comment>
<evidence type="ECO:0000313" key="10">
    <source>
        <dbReference type="EMBL" id="SBV95604.1"/>
    </source>
</evidence>
<keyword evidence="7 8" id="KW-0012">Acyltransferase</keyword>
<comment type="catalytic activity">
    <reaction evidence="8">
        <text>a (3R)-hydroxyacyl-[ACP] + UDP-N-acetyl-alpha-D-glucosamine = a UDP-3-O-[(3R)-3-hydroxyacyl]-N-acetyl-alpha-D-glucosamine + holo-[ACP]</text>
        <dbReference type="Rhea" id="RHEA:67812"/>
        <dbReference type="Rhea" id="RHEA-COMP:9685"/>
        <dbReference type="Rhea" id="RHEA-COMP:9945"/>
        <dbReference type="ChEBI" id="CHEBI:57705"/>
        <dbReference type="ChEBI" id="CHEBI:64479"/>
        <dbReference type="ChEBI" id="CHEBI:78827"/>
        <dbReference type="ChEBI" id="CHEBI:173225"/>
        <dbReference type="EC" id="2.3.1.129"/>
    </reaction>
</comment>
<dbReference type="AlphaFoldDB" id="A0A212J819"/>
<name>A0A212J819_9PROT</name>
<keyword evidence="3 8" id="KW-0441">Lipid A biosynthesis</keyword>
<evidence type="ECO:0000256" key="8">
    <source>
        <dbReference type="HAMAP-Rule" id="MF_00387"/>
    </source>
</evidence>
<dbReference type="CDD" id="cd03351">
    <property type="entry name" value="LbH_UDP-GlcNAc_AT"/>
    <property type="match status" value="1"/>
</dbReference>
<reference evidence="10" key="1">
    <citation type="submission" date="2016-04" db="EMBL/GenBank/DDBJ databases">
        <authorList>
            <person name="Evans L.H."/>
            <person name="Alamgir A."/>
            <person name="Owens N."/>
            <person name="Weber N.D."/>
            <person name="Virtaneva K."/>
            <person name="Barbian K."/>
            <person name="Babar A."/>
            <person name="Rosenke K."/>
        </authorList>
    </citation>
    <scope>NUCLEOTIDE SEQUENCE</scope>
    <source>
        <strain evidence="10">86</strain>
    </source>
</reference>
<evidence type="ECO:0000259" key="9">
    <source>
        <dbReference type="Pfam" id="PF13720"/>
    </source>
</evidence>
<dbReference type="HAMAP" id="MF_00387">
    <property type="entry name" value="LpxA"/>
    <property type="match status" value="1"/>
</dbReference>
<dbReference type="GO" id="GO:0008780">
    <property type="term" value="F:acyl-[acyl-carrier-protein]-UDP-N-acetylglucosamine O-acyltransferase activity"/>
    <property type="evidence" value="ECO:0007669"/>
    <property type="project" value="UniProtKB-UniRule"/>
</dbReference>
<keyword evidence="2 8" id="KW-0444">Lipid biosynthesis</keyword>
<dbReference type="Gene3D" id="2.160.10.10">
    <property type="entry name" value="Hexapeptide repeat proteins"/>
    <property type="match status" value="1"/>
</dbReference>
<evidence type="ECO:0000256" key="6">
    <source>
        <dbReference type="ARBA" id="ARBA00023098"/>
    </source>
</evidence>